<evidence type="ECO:0000256" key="17">
    <source>
        <dbReference type="SAM" id="Phobius"/>
    </source>
</evidence>
<comment type="catalytic activity">
    <reaction evidence="11">
        <text>8-oxo-GTP + H2O = 8-oxo-GMP + diphosphate + H(+)</text>
        <dbReference type="Rhea" id="RHEA:67616"/>
        <dbReference type="ChEBI" id="CHEBI:15377"/>
        <dbReference type="ChEBI" id="CHEBI:15378"/>
        <dbReference type="ChEBI" id="CHEBI:33019"/>
        <dbReference type="ChEBI" id="CHEBI:143553"/>
        <dbReference type="ChEBI" id="CHEBI:145694"/>
    </reaction>
</comment>
<dbReference type="Proteomes" id="UP000001007">
    <property type="component" value="Chromosome"/>
</dbReference>
<dbReference type="PRINTS" id="PR00502">
    <property type="entry name" value="NUDIXFAMILY"/>
</dbReference>
<dbReference type="Gene3D" id="3.90.79.10">
    <property type="entry name" value="Nucleoside Triphosphate Pyrophosphohydrolase"/>
    <property type="match status" value="1"/>
</dbReference>
<evidence type="ECO:0000256" key="12">
    <source>
        <dbReference type="ARBA" id="ARBA00038905"/>
    </source>
</evidence>
<proteinExistence type="inferred from homology"/>
<sequence>MTHLAEQARFIIDFIIIFSALTTSYHIGNVVCAIIEREGRFLIARRPLGKHLARKWEFPGSKVETGESEAEALERELIEELGVRMEIVERLMPVEHCYADRSLRLIAFHCRIAAGAPNAGEHEELRWIDIGEADDYDFPEADLPILAEYRQKIAASVQSLPGKRRGTA</sequence>
<dbReference type="SUPFAM" id="SSF55811">
    <property type="entry name" value="Nudix"/>
    <property type="match status" value="1"/>
</dbReference>
<evidence type="ECO:0000256" key="6">
    <source>
        <dbReference type="ARBA" id="ARBA00022763"/>
    </source>
</evidence>
<evidence type="ECO:0000256" key="16">
    <source>
        <dbReference type="ARBA" id="ARBA00042798"/>
    </source>
</evidence>
<keyword evidence="6" id="KW-0227">DNA damage</keyword>
<evidence type="ECO:0000256" key="7">
    <source>
        <dbReference type="ARBA" id="ARBA00022801"/>
    </source>
</evidence>
<feature type="domain" description="Nudix hydrolase" evidence="18">
    <location>
        <begin position="24"/>
        <end position="151"/>
    </location>
</feature>
<dbReference type="GO" id="GO:0008413">
    <property type="term" value="F:8-oxo-7,8-dihydroguanosine triphosphate pyrophosphatase activity"/>
    <property type="evidence" value="ECO:0007669"/>
    <property type="project" value="TreeGrafter"/>
</dbReference>
<comment type="catalytic activity">
    <reaction evidence="10">
        <text>8-oxo-dGTP + H2O = 8-oxo-dGMP + diphosphate + H(+)</text>
        <dbReference type="Rhea" id="RHEA:31575"/>
        <dbReference type="ChEBI" id="CHEBI:15377"/>
        <dbReference type="ChEBI" id="CHEBI:15378"/>
        <dbReference type="ChEBI" id="CHEBI:33019"/>
        <dbReference type="ChEBI" id="CHEBI:63224"/>
        <dbReference type="ChEBI" id="CHEBI:77896"/>
        <dbReference type="EC" id="3.6.1.55"/>
    </reaction>
</comment>
<gene>
    <name evidence="19" type="ordered locus">CT0625</name>
</gene>
<keyword evidence="17" id="KW-0472">Membrane</keyword>
<evidence type="ECO:0000256" key="4">
    <source>
        <dbReference type="ARBA" id="ARBA00022705"/>
    </source>
</evidence>
<keyword evidence="7" id="KW-0378">Hydrolase</keyword>
<evidence type="ECO:0000256" key="15">
    <source>
        <dbReference type="ARBA" id="ARBA00041979"/>
    </source>
</evidence>
<dbReference type="PANTHER" id="PTHR47707:SF1">
    <property type="entry name" value="NUDIX HYDROLASE FAMILY PROTEIN"/>
    <property type="match status" value="1"/>
</dbReference>
<dbReference type="PANTHER" id="PTHR47707">
    <property type="entry name" value="8-OXO-DGTP DIPHOSPHATASE"/>
    <property type="match status" value="1"/>
</dbReference>
<dbReference type="EC" id="3.6.1.55" evidence="12"/>
<keyword evidence="5" id="KW-0479">Metal-binding</keyword>
<evidence type="ECO:0000313" key="20">
    <source>
        <dbReference type="Proteomes" id="UP000001007"/>
    </source>
</evidence>
<dbReference type="GO" id="GO:0046872">
    <property type="term" value="F:metal ion binding"/>
    <property type="evidence" value="ECO:0007669"/>
    <property type="project" value="UniProtKB-KW"/>
</dbReference>
<keyword evidence="9" id="KW-0234">DNA repair</keyword>
<evidence type="ECO:0000256" key="3">
    <source>
        <dbReference type="ARBA" id="ARBA00022457"/>
    </source>
</evidence>
<evidence type="ECO:0000313" key="19">
    <source>
        <dbReference type="EMBL" id="AAM71866.1"/>
    </source>
</evidence>
<comment type="cofactor">
    <cofactor evidence="1">
        <name>Mg(2+)</name>
        <dbReference type="ChEBI" id="CHEBI:18420"/>
    </cofactor>
</comment>
<dbReference type="AlphaFoldDB" id="Q8KEQ9"/>
<dbReference type="GO" id="GO:0035539">
    <property type="term" value="F:8-oxo-7,8-dihydrodeoxyguanosine triphosphate pyrophosphatase activity"/>
    <property type="evidence" value="ECO:0007669"/>
    <property type="project" value="UniProtKB-EC"/>
</dbReference>
<dbReference type="InterPro" id="IPR015797">
    <property type="entry name" value="NUDIX_hydrolase-like_dom_sf"/>
</dbReference>
<feature type="transmembrane region" description="Helical" evidence="17">
    <location>
        <begin position="12"/>
        <end position="35"/>
    </location>
</feature>
<dbReference type="PROSITE" id="PS51462">
    <property type="entry name" value="NUDIX"/>
    <property type="match status" value="1"/>
</dbReference>
<comment type="similarity">
    <text evidence="2">Belongs to the Nudix hydrolase family.</text>
</comment>
<dbReference type="GO" id="GO:0044716">
    <property type="term" value="F:8-oxo-GDP phosphatase activity"/>
    <property type="evidence" value="ECO:0007669"/>
    <property type="project" value="TreeGrafter"/>
</dbReference>
<dbReference type="HOGENOM" id="CLU_037162_19_1_10"/>
<keyword evidence="20" id="KW-1185">Reference proteome</keyword>
<reference evidence="19 20" key="1">
    <citation type="journal article" date="2002" name="Proc. Natl. Acad. Sci. U.S.A.">
        <title>The complete genome sequence of Chlorobium tepidum TLS, a photosynthetic, anaerobic, green-sulfur bacterium.</title>
        <authorList>
            <person name="Eisen J.A."/>
            <person name="Nelson K.E."/>
            <person name="Paulsen I.T."/>
            <person name="Heidelberg J.F."/>
            <person name="Wu M."/>
            <person name="Dodson R.J."/>
            <person name="Deboy R."/>
            <person name="Gwinn M.L."/>
            <person name="Nelson W.C."/>
            <person name="Haft D.H."/>
            <person name="Hickey E.K."/>
            <person name="Peterson J.D."/>
            <person name="Durkin A.S."/>
            <person name="Kolonay J.L."/>
            <person name="Yang F."/>
            <person name="Holt I."/>
            <person name="Umayam L.A."/>
            <person name="Mason T."/>
            <person name="Brenner M."/>
            <person name="Shea T.P."/>
            <person name="Parksey D."/>
            <person name="Nierman W.C."/>
            <person name="Feldblyum T.V."/>
            <person name="Hansen C.L."/>
            <person name="Craven M.B."/>
            <person name="Radune D."/>
            <person name="Vamathevan J."/>
            <person name="Khouri H."/>
            <person name="White O."/>
            <person name="Gruber T.M."/>
            <person name="Ketchum K.A."/>
            <person name="Venter J.C."/>
            <person name="Tettelin H."/>
            <person name="Bryant D.A."/>
            <person name="Fraser C.M."/>
        </authorList>
    </citation>
    <scope>NUCLEOTIDE SEQUENCE [LARGE SCALE GENOMIC DNA]</scope>
    <source>
        <strain evidence="20">ATCC 49652 / DSM 12025 / NBRC 103806 / TLS</strain>
    </source>
</reference>
<evidence type="ECO:0000256" key="11">
    <source>
        <dbReference type="ARBA" id="ARBA00036904"/>
    </source>
</evidence>
<evidence type="ECO:0000256" key="9">
    <source>
        <dbReference type="ARBA" id="ARBA00023204"/>
    </source>
</evidence>
<evidence type="ECO:0000256" key="14">
    <source>
        <dbReference type="ARBA" id="ARBA00041592"/>
    </source>
</evidence>
<dbReference type="OrthoDB" id="9810648at2"/>
<dbReference type="DNASU" id="1006265"/>
<dbReference type="GO" id="GO:0006281">
    <property type="term" value="P:DNA repair"/>
    <property type="evidence" value="ECO:0007669"/>
    <property type="project" value="UniProtKB-KW"/>
</dbReference>
<evidence type="ECO:0000256" key="8">
    <source>
        <dbReference type="ARBA" id="ARBA00022842"/>
    </source>
</evidence>
<dbReference type="InterPro" id="IPR029119">
    <property type="entry name" value="MutY_C"/>
</dbReference>
<dbReference type="EMBL" id="AE006470">
    <property type="protein sequence ID" value="AAM71866.1"/>
    <property type="molecule type" value="Genomic_DNA"/>
</dbReference>
<evidence type="ECO:0000256" key="1">
    <source>
        <dbReference type="ARBA" id="ARBA00001946"/>
    </source>
</evidence>
<name>Q8KEQ9_CHLTE</name>
<dbReference type="Pfam" id="PF14815">
    <property type="entry name" value="NUDIX_4"/>
    <property type="match status" value="1"/>
</dbReference>
<dbReference type="GO" id="GO:0006260">
    <property type="term" value="P:DNA replication"/>
    <property type="evidence" value="ECO:0007669"/>
    <property type="project" value="UniProtKB-KW"/>
</dbReference>
<dbReference type="InterPro" id="IPR020476">
    <property type="entry name" value="Nudix_hydrolase"/>
</dbReference>
<dbReference type="KEGG" id="cte:CT0625"/>
<keyword evidence="3" id="KW-0515">Mutator protein</keyword>
<dbReference type="EnsemblBacteria" id="AAM71866">
    <property type="protein sequence ID" value="AAM71866"/>
    <property type="gene ID" value="CT0625"/>
</dbReference>
<evidence type="ECO:0000256" key="5">
    <source>
        <dbReference type="ARBA" id="ARBA00022723"/>
    </source>
</evidence>
<protein>
    <recommendedName>
        <fullName evidence="13">8-oxo-dGTP diphosphatase</fullName>
        <ecNumber evidence="12">3.6.1.55</ecNumber>
    </recommendedName>
    <alternativeName>
        <fullName evidence="16">7,8-dihydro-8-oxoguanine-triphosphatase</fullName>
    </alternativeName>
    <alternativeName>
        <fullName evidence="15">Mutator protein MutT</fullName>
    </alternativeName>
    <alternativeName>
        <fullName evidence="14">dGTP pyrophosphohydrolase</fullName>
    </alternativeName>
</protein>
<dbReference type="CDD" id="cd03425">
    <property type="entry name" value="NUDIX_MutT_NudA_like"/>
    <property type="match status" value="1"/>
</dbReference>
<keyword evidence="17" id="KW-1133">Transmembrane helix</keyword>
<organism evidence="19 20">
    <name type="scientific">Chlorobaculum tepidum (strain ATCC 49652 / DSM 12025 / NBRC 103806 / TLS)</name>
    <name type="common">Chlorobium tepidum</name>
    <dbReference type="NCBI Taxonomy" id="194439"/>
    <lineage>
        <taxon>Bacteria</taxon>
        <taxon>Pseudomonadati</taxon>
        <taxon>Chlorobiota</taxon>
        <taxon>Chlorobiia</taxon>
        <taxon>Chlorobiales</taxon>
        <taxon>Chlorobiaceae</taxon>
        <taxon>Chlorobaculum</taxon>
    </lineage>
</organism>
<dbReference type="InterPro" id="IPR047127">
    <property type="entry name" value="MutT-like"/>
</dbReference>
<evidence type="ECO:0000256" key="13">
    <source>
        <dbReference type="ARBA" id="ARBA00040794"/>
    </source>
</evidence>
<keyword evidence="4" id="KW-0235">DNA replication</keyword>
<evidence type="ECO:0000259" key="18">
    <source>
        <dbReference type="PROSITE" id="PS51462"/>
    </source>
</evidence>
<dbReference type="eggNOG" id="COG0494">
    <property type="taxonomic scope" value="Bacteria"/>
</dbReference>
<keyword evidence="17" id="KW-0812">Transmembrane</keyword>
<evidence type="ECO:0000256" key="10">
    <source>
        <dbReference type="ARBA" id="ARBA00035861"/>
    </source>
</evidence>
<keyword evidence="8" id="KW-0460">Magnesium</keyword>
<dbReference type="STRING" id="194439.CT0625"/>
<dbReference type="GO" id="GO:0044715">
    <property type="term" value="F:8-oxo-dGDP phosphatase activity"/>
    <property type="evidence" value="ECO:0007669"/>
    <property type="project" value="TreeGrafter"/>
</dbReference>
<dbReference type="InterPro" id="IPR000086">
    <property type="entry name" value="NUDIX_hydrolase_dom"/>
</dbReference>
<accession>Q8KEQ9</accession>
<evidence type="ECO:0000256" key="2">
    <source>
        <dbReference type="ARBA" id="ARBA00005582"/>
    </source>
</evidence>